<dbReference type="Pfam" id="PF00849">
    <property type="entry name" value="PseudoU_synth_2"/>
    <property type="match status" value="1"/>
</dbReference>
<evidence type="ECO:0000256" key="4">
    <source>
        <dbReference type="ARBA" id="ARBA00023235"/>
    </source>
</evidence>
<reference evidence="18" key="1">
    <citation type="submission" date="2024-06" db="EMBL/GenBank/DDBJ databases">
        <title>Radixoralia hellwigii gen. nov., sp nov., isolated from a root canal in the human oral cavity.</title>
        <authorList>
            <person name="Bartsch S."/>
            <person name="Wittmer A."/>
            <person name="Schulz A.-K."/>
            <person name="Neumann-Schaal M."/>
            <person name="Wolf J."/>
            <person name="Gronow S."/>
            <person name="Tennert C."/>
            <person name="Haecker G."/>
            <person name="Cieplik F."/>
            <person name="Al-Ahmad A."/>
        </authorList>
    </citation>
    <scope>NUCLEOTIDE SEQUENCE [LARGE SCALE GENOMIC DNA]</scope>
    <source>
        <strain evidence="18">Wk13</strain>
    </source>
</reference>
<dbReference type="GO" id="GO:0016853">
    <property type="term" value="F:isomerase activity"/>
    <property type="evidence" value="ECO:0007669"/>
    <property type="project" value="UniProtKB-KW"/>
</dbReference>
<keyword evidence="4 17" id="KW-0413">Isomerase</keyword>
<dbReference type="InterPro" id="IPR050188">
    <property type="entry name" value="RluA_PseudoU_synthase"/>
</dbReference>
<evidence type="ECO:0000256" key="13">
    <source>
        <dbReference type="ARBA" id="ARBA00042844"/>
    </source>
</evidence>
<proteinExistence type="inferred from homology"/>
<evidence type="ECO:0000256" key="1">
    <source>
        <dbReference type="ARBA" id="ARBA00010876"/>
    </source>
</evidence>
<evidence type="ECO:0000256" key="12">
    <source>
        <dbReference type="ARBA" id="ARBA00042372"/>
    </source>
</evidence>
<dbReference type="CDD" id="cd02869">
    <property type="entry name" value="PseudoU_synth_RluA_like"/>
    <property type="match status" value="1"/>
</dbReference>
<comment type="caution">
    <text evidence="17">The sequence shown here is derived from an EMBL/GenBank/DDBJ whole genome shotgun (WGS) entry which is preliminary data.</text>
</comment>
<dbReference type="Proteomes" id="UP001574673">
    <property type="component" value="Unassembled WGS sequence"/>
</dbReference>
<evidence type="ECO:0000256" key="10">
    <source>
        <dbReference type="ARBA" id="ARBA00039988"/>
    </source>
</evidence>
<comment type="similarity">
    <text evidence="1">Belongs to the pseudouridine synthase RluA family.</text>
</comment>
<keyword evidence="2" id="KW-0698">rRNA processing</keyword>
<evidence type="ECO:0000256" key="8">
    <source>
        <dbReference type="ARBA" id="ARBA00038944"/>
    </source>
</evidence>
<keyword evidence="3" id="KW-0819">tRNA processing</keyword>
<evidence type="ECO:0000256" key="11">
    <source>
        <dbReference type="ARBA" id="ARBA00041266"/>
    </source>
</evidence>
<evidence type="ECO:0000256" key="15">
    <source>
        <dbReference type="ARBA" id="ARBA00043143"/>
    </source>
</evidence>
<gene>
    <name evidence="17" type="ORF">ABCS64_05535</name>
</gene>
<evidence type="ECO:0000256" key="7">
    <source>
        <dbReference type="ARBA" id="ARBA00037305"/>
    </source>
</evidence>
<evidence type="ECO:0000256" key="9">
    <source>
        <dbReference type="ARBA" id="ARBA00038945"/>
    </source>
</evidence>
<evidence type="ECO:0000313" key="17">
    <source>
        <dbReference type="EMBL" id="MFA9949795.1"/>
    </source>
</evidence>
<dbReference type="InterPro" id="IPR006224">
    <property type="entry name" value="PsdUridine_synth_RluA-like_CS"/>
</dbReference>
<dbReference type="PANTHER" id="PTHR21600:SF91">
    <property type="entry name" value="DUAL-SPECIFICITY RNA PSEUDOURIDINE SYNTHASE RLUA"/>
    <property type="match status" value="1"/>
</dbReference>
<organism evidence="17 18">
    <name type="scientific">Dentiradicibacter hellwigii</name>
    <dbReference type="NCBI Taxonomy" id="3149053"/>
    <lineage>
        <taxon>Bacteria</taxon>
        <taxon>Pseudomonadati</taxon>
        <taxon>Pseudomonadota</taxon>
        <taxon>Betaproteobacteria</taxon>
        <taxon>Rhodocyclales</taxon>
        <taxon>Rhodocyclaceae</taxon>
        <taxon>Dentiradicibacter</taxon>
    </lineage>
</organism>
<accession>A0ABV4UDT9</accession>
<evidence type="ECO:0000313" key="18">
    <source>
        <dbReference type="Proteomes" id="UP001574673"/>
    </source>
</evidence>
<evidence type="ECO:0000259" key="16">
    <source>
        <dbReference type="Pfam" id="PF00849"/>
    </source>
</evidence>
<dbReference type="SUPFAM" id="SSF55120">
    <property type="entry name" value="Pseudouridine synthase"/>
    <property type="match status" value="1"/>
</dbReference>
<keyword evidence="18" id="KW-1185">Reference proteome</keyword>
<comment type="function">
    <text evidence="7">Dual specificity enzyme that catalyzes the synthesis of pseudouridine from uracil-746 in 23S ribosomal RNA and from uracil-32 in the anticodon stem and loop of transfer RNAs.</text>
</comment>
<dbReference type="EC" id="5.4.99.28" evidence="8"/>
<comment type="catalytic activity">
    <reaction evidence="6">
        <text>uridine(746) in 23S rRNA = pseudouridine(746) in 23S rRNA</text>
        <dbReference type="Rhea" id="RHEA:42548"/>
        <dbReference type="Rhea" id="RHEA-COMP:10109"/>
        <dbReference type="Rhea" id="RHEA-COMP:10110"/>
        <dbReference type="ChEBI" id="CHEBI:65314"/>
        <dbReference type="ChEBI" id="CHEBI:65315"/>
        <dbReference type="EC" id="5.4.99.29"/>
    </reaction>
</comment>
<dbReference type="InterPro" id="IPR020103">
    <property type="entry name" value="PsdUridine_synth_cat_dom_sf"/>
</dbReference>
<dbReference type="Gene3D" id="3.30.2350.10">
    <property type="entry name" value="Pseudouridine synthase"/>
    <property type="match status" value="1"/>
</dbReference>
<dbReference type="EC" id="5.4.99.29" evidence="9"/>
<evidence type="ECO:0000256" key="5">
    <source>
        <dbReference type="ARBA" id="ARBA00036184"/>
    </source>
</evidence>
<dbReference type="EMBL" id="JBEUWX010000002">
    <property type="protein sequence ID" value="MFA9949795.1"/>
    <property type="molecule type" value="Genomic_DNA"/>
</dbReference>
<evidence type="ECO:0000256" key="6">
    <source>
        <dbReference type="ARBA" id="ARBA00036916"/>
    </source>
</evidence>
<sequence length="229" mass="25322">MPATPPLPTPPICPADATPASGFTLLYADRSLLAVSKPPRLLSVPGRGEDKQDCLIRRVQQEFSDALIVHRLDYDTSGVLVLARGADMHRRLSRLFQDRKVEKRYIALVKGRPTPANGRIDLPLCVDWPNRPRHIVDPVNGKAALTYYQTLAYDAQGNATRLVLTPETGRTHQLRVHMQAIGHPILGDPLYAGPAALAKASRLLLHAEFLAFTHPVTHKPMRFHCPAGF</sequence>
<evidence type="ECO:0000256" key="3">
    <source>
        <dbReference type="ARBA" id="ARBA00022694"/>
    </source>
</evidence>
<dbReference type="InterPro" id="IPR006145">
    <property type="entry name" value="PsdUridine_synth_RsuA/RluA"/>
</dbReference>
<comment type="catalytic activity">
    <reaction evidence="5">
        <text>uridine(32) in tRNA = pseudouridine(32) in tRNA</text>
        <dbReference type="Rhea" id="RHEA:42544"/>
        <dbReference type="Rhea" id="RHEA-COMP:10107"/>
        <dbReference type="Rhea" id="RHEA-COMP:10108"/>
        <dbReference type="ChEBI" id="CHEBI:65314"/>
        <dbReference type="ChEBI" id="CHEBI:65315"/>
        <dbReference type="EC" id="5.4.99.28"/>
    </reaction>
</comment>
<protein>
    <recommendedName>
        <fullName evidence="10">Dual-specificity RNA pseudouridine synthase RluA</fullName>
        <ecNumber evidence="8">5.4.99.28</ecNumber>
        <ecNumber evidence="9">5.4.99.29</ecNumber>
    </recommendedName>
    <alternativeName>
        <fullName evidence="11">23S rRNA pseudouridine(746) synthase</fullName>
    </alternativeName>
    <alternativeName>
        <fullName evidence="14">Ribosomal large subunit pseudouridine synthase A</fullName>
    </alternativeName>
    <alternativeName>
        <fullName evidence="13">rRNA pseudouridylate synthase A</fullName>
    </alternativeName>
    <alternativeName>
        <fullName evidence="15">rRNA-uridine isomerase A</fullName>
    </alternativeName>
    <alternativeName>
        <fullName evidence="12">tRNA pseudouridine(32) synthase</fullName>
    </alternativeName>
</protein>
<evidence type="ECO:0000256" key="14">
    <source>
        <dbReference type="ARBA" id="ARBA00042883"/>
    </source>
</evidence>
<dbReference type="PROSITE" id="PS01129">
    <property type="entry name" value="PSI_RLU"/>
    <property type="match status" value="1"/>
</dbReference>
<feature type="domain" description="Pseudouridine synthase RsuA/RluA-like" evidence="16">
    <location>
        <begin position="32"/>
        <end position="180"/>
    </location>
</feature>
<name>A0ABV4UDT9_9RHOO</name>
<dbReference type="PANTHER" id="PTHR21600">
    <property type="entry name" value="MITOCHONDRIAL RNA PSEUDOURIDINE SYNTHASE"/>
    <property type="match status" value="1"/>
</dbReference>
<evidence type="ECO:0000256" key="2">
    <source>
        <dbReference type="ARBA" id="ARBA00022552"/>
    </source>
</evidence>
<dbReference type="RefSeq" id="WP_418890902.1">
    <property type="nucleotide sequence ID" value="NZ_JBEUWX010000002.1"/>
</dbReference>